<evidence type="ECO:0000313" key="2">
    <source>
        <dbReference type="EMBL" id="KAK3884403.1"/>
    </source>
</evidence>
<feature type="compositionally biased region" description="Low complexity" evidence="1">
    <location>
        <begin position="23"/>
        <end position="32"/>
    </location>
</feature>
<dbReference type="EMBL" id="JAWQEG010000885">
    <property type="protein sequence ID" value="KAK3884403.1"/>
    <property type="molecule type" value="Genomic_DNA"/>
</dbReference>
<accession>A0AAE1G736</accession>
<evidence type="ECO:0000256" key="1">
    <source>
        <dbReference type="SAM" id="MobiDB-lite"/>
    </source>
</evidence>
<evidence type="ECO:0000313" key="3">
    <source>
        <dbReference type="Proteomes" id="UP001286313"/>
    </source>
</evidence>
<protein>
    <submittedName>
        <fullName evidence="2">Uncharacterized protein</fullName>
    </submittedName>
</protein>
<feature type="compositionally biased region" description="Low complexity" evidence="1">
    <location>
        <begin position="40"/>
        <end position="60"/>
    </location>
</feature>
<comment type="caution">
    <text evidence="2">The sequence shown here is derived from an EMBL/GenBank/DDBJ whole genome shotgun (WGS) entry which is preliminary data.</text>
</comment>
<gene>
    <name evidence="2" type="ORF">Pcinc_011307</name>
</gene>
<dbReference type="AlphaFoldDB" id="A0AAE1G736"/>
<keyword evidence="3" id="KW-1185">Reference proteome</keyword>
<feature type="compositionally biased region" description="Polar residues" evidence="1">
    <location>
        <begin position="1"/>
        <end position="11"/>
    </location>
</feature>
<organism evidence="2 3">
    <name type="scientific">Petrolisthes cinctipes</name>
    <name type="common">Flat porcelain crab</name>
    <dbReference type="NCBI Taxonomy" id="88211"/>
    <lineage>
        <taxon>Eukaryota</taxon>
        <taxon>Metazoa</taxon>
        <taxon>Ecdysozoa</taxon>
        <taxon>Arthropoda</taxon>
        <taxon>Crustacea</taxon>
        <taxon>Multicrustacea</taxon>
        <taxon>Malacostraca</taxon>
        <taxon>Eumalacostraca</taxon>
        <taxon>Eucarida</taxon>
        <taxon>Decapoda</taxon>
        <taxon>Pleocyemata</taxon>
        <taxon>Anomura</taxon>
        <taxon>Galatheoidea</taxon>
        <taxon>Porcellanidae</taxon>
        <taxon>Petrolisthes</taxon>
    </lineage>
</organism>
<feature type="region of interest" description="Disordered" evidence="1">
    <location>
        <begin position="1"/>
        <end position="75"/>
    </location>
</feature>
<reference evidence="2" key="1">
    <citation type="submission" date="2023-10" db="EMBL/GenBank/DDBJ databases">
        <title>Genome assemblies of two species of porcelain crab, Petrolisthes cinctipes and Petrolisthes manimaculis (Anomura: Porcellanidae).</title>
        <authorList>
            <person name="Angst P."/>
        </authorList>
    </citation>
    <scope>NUCLEOTIDE SEQUENCE</scope>
    <source>
        <strain evidence="2">PB745_01</strain>
        <tissue evidence="2">Gill</tissue>
    </source>
</reference>
<proteinExistence type="predicted"/>
<name>A0AAE1G736_PETCI</name>
<sequence length="75" mass="7685">MCSTCQRTSHPSIPFISPQHNASSLPSNSFPLPSTPLPSPCTTSSPLPTTTSSLQPSTPTDNINKSTVTGVCGVG</sequence>
<dbReference type="Proteomes" id="UP001286313">
    <property type="component" value="Unassembled WGS sequence"/>
</dbReference>